<proteinExistence type="predicted"/>
<keyword evidence="1" id="KW-0812">Transmembrane</keyword>
<gene>
    <name evidence="3" type="ORF">CVO76_13115</name>
</gene>
<dbReference type="Pfam" id="PF01814">
    <property type="entry name" value="Hemerythrin"/>
    <property type="match status" value="1"/>
</dbReference>
<dbReference type="AlphaFoldDB" id="A0A2L0UGW6"/>
<name>A0A2L0UGW6_9MICC</name>
<sequence length="269" mass="29484">MYTSVADQTTEQLGGPLSVLVRQKRDHVRLNALLEQLRGTSGETQADVLLHIYRLVFPHAFAEESVLWPVMRRVLPDGGELTLEVEREHQEVNELVQKLEGLPDGSTERADVLGRLAEVLDDDVRDEEDSLFPRLQARVSRRELQVLGVLWEVVRRIAPTRAHPVVARRPPGNVVAALPLSVLDRGRDAVDHALLGAPGSLVPALHRISSALARAAHAVELLPMMRSGEDPSTRYVAGRPPFPWAAVLVCLAAAGLVGAGARRVLRRNG</sequence>
<feature type="domain" description="Hemerythrin-like" evidence="2">
    <location>
        <begin position="24"/>
        <end position="135"/>
    </location>
</feature>
<protein>
    <submittedName>
        <fullName evidence="3">Cation-binding protein</fullName>
    </submittedName>
</protein>
<keyword evidence="1" id="KW-1133">Transmembrane helix</keyword>
<dbReference type="PANTHER" id="PTHR35585">
    <property type="entry name" value="HHE DOMAIN PROTEIN (AFU_ORTHOLOGUE AFUA_4G00730)"/>
    <property type="match status" value="1"/>
</dbReference>
<dbReference type="Gene3D" id="1.20.120.520">
    <property type="entry name" value="nmb1532 protein domain like"/>
    <property type="match status" value="1"/>
</dbReference>
<evidence type="ECO:0000259" key="2">
    <source>
        <dbReference type="Pfam" id="PF01814"/>
    </source>
</evidence>
<organism evidence="3 4">
    <name type="scientific">Arthrobacter agilis</name>
    <dbReference type="NCBI Taxonomy" id="37921"/>
    <lineage>
        <taxon>Bacteria</taxon>
        <taxon>Bacillati</taxon>
        <taxon>Actinomycetota</taxon>
        <taxon>Actinomycetes</taxon>
        <taxon>Micrococcales</taxon>
        <taxon>Micrococcaceae</taxon>
        <taxon>Arthrobacter</taxon>
    </lineage>
</organism>
<dbReference type="PANTHER" id="PTHR35585:SF1">
    <property type="entry name" value="HHE DOMAIN PROTEIN (AFU_ORTHOLOGUE AFUA_4G00730)"/>
    <property type="match status" value="1"/>
</dbReference>
<evidence type="ECO:0000256" key="1">
    <source>
        <dbReference type="SAM" id="Phobius"/>
    </source>
</evidence>
<evidence type="ECO:0000313" key="4">
    <source>
        <dbReference type="Proteomes" id="UP000239187"/>
    </source>
</evidence>
<reference evidence="3 4" key="1">
    <citation type="submission" date="2017-11" db="EMBL/GenBank/DDBJ databases">
        <title>Draft genome of Arthrobacter agilis strain UMCV2, a plant growth-promoting rhizobacterium and biocontrol capacity of phytopathogenic fungi.</title>
        <authorList>
            <person name="Martinez-Camara R."/>
            <person name="Santoyo G."/>
            <person name="Moreno-Hagelsieb G."/>
            <person name="Valencia-Cantero E."/>
        </authorList>
    </citation>
    <scope>NUCLEOTIDE SEQUENCE [LARGE SCALE GENOMIC DNA]</scope>
    <source>
        <strain evidence="3 4">UMCV2</strain>
    </source>
</reference>
<dbReference type="EMBL" id="CP024915">
    <property type="protein sequence ID" value="AUZ88472.1"/>
    <property type="molecule type" value="Genomic_DNA"/>
</dbReference>
<dbReference type="RefSeq" id="WP_133082678.1">
    <property type="nucleotide sequence ID" value="NZ_CP024915.1"/>
</dbReference>
<dbReference type="Proteomes" id="UP000239187">
    <property type="component" value="Chromosome"/>
</dbReference>
<evidence type="ECO:0000313" key="3">
    <source>
        <dbReference type="EMBL" id="AUZ88472.1"/>
    </source>
</evidence>
<accession>A0A2L0UGW6</accession>
<feature type="transmembrane region" description="Helical" evidence="1">
    <location>
        <begin position="242"/>
        <end position="261"/>
    </location>
</feature>
<dbReference type="InterPro" id="IPR012312">
    <property type="entry name" value="Hemerythrin-like"/>
</dbReference>
<keyword evidence="1" id="KW-0472">Membrane</keyword>